<dbReference type="InterPro" id="IPR038945">
    <property type="entry name" value="MBD13-like"/>
</dbReference>
<evidence type="ECO:0000256" key="4">
    <source>
        <dbReference type="ARBA" id="ARBA00023163"/>
    </source>
</evidence>
<feature type="domain" description="MBD" evidence="7">
    <location>
        <begin position="196"/>
        <end position="270"/>
    </location>
</feature>
<feature type="region of interest" description="Disordered" evidence="6">
    <location>
        <begin position="456"/>
        <end position="479"/>
    </location>
</feature>
<dbReference type="SUPFAM" id="SSF54171">
    <property type="entry name" value="DNA-binding domain"/>
    <property type="match status" value="3"/>
</dbReference>
<organism evidence="8 9">
    <name type="scientific">Nyssa sinensis</name>
    <dbReference type="NCBI Taxonomy" id="561372"/>
    <lineage>
        <taxon>Eukaryota</taxon>
        <taxon>Viridiplantae</taxon>
        <taxon>Streptophyta</taxon>
        <taxon>Embryophyta</taxon>
        <taxon>Tracheophyta</taxon>
        <taxon>Spermatophyta</taxon>
        <taxon>Magnoliopsida</taxon>
        <taxon>eudicotyledons</taxon>
        <taxon>Gunneridae</taxon>
        <taxon>Pentapetalae</taxon>
        <taxon>asterids</taxon>
        <taxon>Cornales</taxon>
        <taxon>Nyssaceae</taxon>
        <taxon>Nyssa</taxon>
    </lineage>
</organism>
<gene>
    <name evidence="8" type="ORF">F0562_013263</name>
</gene>
<proteinExistence type="predicted"/>
<feature type="domain" description="MBD" evidence="7">
    <location>
        <begin position="1"/>
        <end position="69"/>
    </location>
</feature>
<feature type="domain" description="MBD" evidence="7">
    <location>
        <begin position="75"/>
        <end position="150"/>
    </location>
</feature>
<keyword evidence="4" id="KW-0804">Transcription</keyword>
<reference evidence="8 9" key="1">
    <citation type="submission" date="2019-09" db="EMBL/GenBank/DDBJ databases">
        <title>A chromosome-level genome assembly of the Chinese tupelo Nyssa sinensis.</title>
        <authorList>
            <person name="Yang X."/>
            <person name="Kang M."/>
            <person name="Yang Y."/>
            <person name="Xiong H."/>
            <person name="Wang M."/>
            <person name="Zhang Z."/>
            <person name="Wang Z."/>
            <person name="Wu H."/>
            <person name="Ma T."/>
            <person name="Liu J."/>
            <person name="Xi Z."/>
        </authorList>
    </citation>
    <scope>NUCLEOTIDE SEQUENCE [LARGE SCALE GENOMIC DNA]</scope>
    <source>
        <strain evidence="8">J267</strain>
        <tissue evidence="8">Leaf</tissue>
    </source>
</reference>
<evidence type="ECO:0000256" key="1">
    <source>
        <dbReference type="ARBA" id="ARBA00004123"/>
    </source>
</evidence>
<evidence type="ECO:0000256" key="6">
    <source>
        <dbReference type="SAM" id="MobiDB-lite"/>
    </source>
</evidence>
<feature type="compositionally biased region" description="Basic residues" evidence="6">
    <location>
        <begin position="282"/>
        <end position="292"/>
    </location>
</feature>
<evidence type="ECO:0000313" key="9">
    <source>
        <dbReference type="Proteomes" id="UP000325577"/>
    </source>
</evidence>
<dbReference type="GO" id="GO:0005634">
    <property type="term" value="C:nucleus"/>
    <property type="evidence" value="ECO:0007669"/>
    <property type="project" value="UniProtKB-SubCell"/>
</dbReference>
<comment type="subcellular location">
    <subcellularLocation>
        <location evidence="1">Nucleus</location>
    </subcellularLocation>
</comment>
<dbReference type="Proteomes" id="UP000325577">
    <property type="component" value="Linkage Group LG5"/>
</dbReference>
<keyword evidence="5" id="KW-0539">Nucleus</keyword>
<dbReference type="InterPro" id="IPR016177">
    <property type="entry name" value="DNA-bd_dom_sf"/>
</dbReference>
<dbReference type="InterPro" id="IPR001739">
    <property type="entry name" value="Methyl_CpG_DNA-bd"/>
</dbReference>
<evidence type="ECO:0000259" key="7">
    <source>
        <dbReference type="PROSITE" id="PS50982"/>
    </source>
</evidence>
<dbReference type="Gene3D" id="3.30.890.10">
    <property type="entry name" value="Methyl-cpg-binding Protein 2, Chain A"/>
    <property type="match status" value="3"/>
</dbReference>
<evidence type="ECO:0000313" key="8">
    <source>
        <dbReference type="EMBL" id="KAA8522376.1"/>
    </source>
</evidence>
<keyword evidence="2" id="KW-0805">Transcription regulation</keyword>
<keyword evidence="3" id="KW-0238">DNA-binding</keyword>
<dbReference type="Pfam" id="PF01429">
    <property type="entry name" value="MBD"/>
    <property type="match status" value="2"/>
</dbReference>
<feature type="region of interest" description="Disordered" evidence="6">
    <location>
        <begin position="262"/>
        <end position="320"/>
    </location>
</feature>
<protein>
    <recommendedName>
        <fullName evidence="7">MBD domain-containing protein</fullName>
    </recommendedName>
</protein>
<dbReference type="GO" id="GO:0003677">
    <property type="term" value="F:DNA binding"/>
    <property type="evidence" value="ECO:0007669"/>
    <property type="project" value="UniProtKB-KW"/>
</dbReference>
<keyword evidence="9" id="KW-1185">Reference proteome</keyword>
<evidence type="ECO:0000256" key="3">
    <source>
        <dbReference type="ARBA" id="ARBA00023125"/>
    </source>
</evidence>
<evidence type="ECO:0000256" key="2">
    <source>
        <dbReference type="ARBA" id="ARBA00023015"/>
    </source>
</evidence>
<name>A0A5J4ZX50_9ASTE</name>
<dbReference type="PANTHER" id="PTHR34067:SF20">
    <property type="entry name" value="OS08G0206700 PROTEIN"/>
    <property type="match status" value="1"/>
</dbReference>
<dbReference type="EMBL" id="CM018048">
    <property type="protein sequence ID" value="KAA8522376.1"/>
    <property type="molecule type" value="Genomic_DNA"/>
</dbReference>
<dbReference type="OrthoDB" id="10072024at2759"/>
<feature type="compositionally biased region" description="Polar residues" evidence="6">
    <location>
        <begin position="405"/>
        <end position="416"/>
    </location>
</feature>
<sequence length="512" mass="56675">MVAEKSPDWLPAGWTVQVKVKNGRKVRCYFNGETGQKFHSKSDIIRYVKMGNVRVHQPINKHKKRPSKKKAVPLAAKTNEYPEWLPHGWTMEVKTRKAGSRIGMKYKCYIDPSTGCKFFSKPEVSRYLKSAMCDDSTSKQKKIDIGSVSNHCNDQLNGGKSSLKPELSQNLKTIKGKSFTSKQKKESIDKHSVKNVVVERVPPDGLPPGWIKEIRIQKKVNGIRKDPYYTDPVSGYVFRSQKDALRYLETGDINRCAIKPKKRDVSDVEMKNDELSPQSVGKGHKLRHHTTRRQLFAGKESFDTSSLAASDAEGSKDGQRKAVCTDVMGTSTLTAEILEGKHLIDNVIGDNAETKAGPDPGSSALPTTKGSKRKRGKRTLAEDGSVSTPAANILQEENLPENGTEEFSNTRTQIGSSKRKNKNAVILPSRSSKRLAGLKPELVANLGLSERALRAATKKSGESEDKPSLGFTLDGEPDGALQQLEAEPEIEIAHHASGRYRSSIRCRAIKQK</sequence>
<feature type="compositionally biased region" description="Basic and acidic residues" evidence="6">
    <location>
        <begin position="263"/>
        <end position="274"/>
    </location>
</feature>
<feature type="region of interest" description="Disordered" evidence="6">
    <location>
        <begin position="351"/>
        <end position="423"/>
    </location>
</feature>
<dbReference type="AlphaFoldDB" id="A0A5J4ZX50"/>
<accession>A0A5J4ZX50</accession>
<dbReference type="PANTHER" id="PTHR34067">
    <property type="entry name" value="OS04G0193200 PROTEIN"/>
    <property type="match status" value="1"/>
</dbReference>
<evidence type="ECO:0000256" key="5">
    <source>
        <dbReference type="ARBA" id="ARBA00023242"/>
    </source>
</evidence>
<dbReference type="PROSITE" id="PS50982">
    <property type="entry name" value="MBD"/>
    <property type="match status" value="3"/>
</dbReference>